<dbReference type="InterPro" id="IPR014216">
    <property type="entry name" value="ABC_transptr_CydD"/>
</dbReference>
<dbReference type="HOGENOM" id="CLU_000604_84_9_11"/>
<dbReference type="Pfam" id="PF00005">
    <property type="entry name" value="ABC_tran"/>
    <property type="match status" value="1"/>
</dbReference>
<dbReference type="Proteomes" id="UP000006069">
    <property type="component" value="Unassembled WGS sequence"/>
</dbReference>
<dbReference type="OrthoDB" id="9806127at2"/>
<evidence type="ECO:0000256" key="1">
    <source>
        <dbReference type="ARBA" id="ARBA00004651"/>
    </source>
</evidence>
<accession>K0YYF7</accession>
<dbReference type="GO" id="GO:0042883">
    <property type="term" value="P:cysteine transport"/>
    <property type="evidence" value="ECO:0007669"/>
    <property type="project" value="InterPro"/>
</dbReference>
<dbReference type="Gene3D" id="3.40.50.300">
    <property type="entry name" value="P-loop containing nucleotide triphosphate hydrolases"/>
    <property type="match status" value="1"/>
</dbReference>
<dbReference type="PROSITE" id="PS50893">
    <property type="entry name" value="ABC_TRANSPORTER_2"/>
    <property type="match status" value="1"/>
</dbReference>
<keyword evidence="3" id="KW-0547">Nucleotide-binding</keyword>
<dbReference type="EMBL" id="ADMD01000001">
    <property type="protein sequence ID" value="EJZ84669.1"/>
    <property type="molecule type" value="Genomic_DNA"/>
</dbReference>
<evidence type="ECO:0000259" key="8">
    <source>
        <dbReference type="PROSITE" id="PS50893"/>
    </source>
</evidence>
<feature type="transmembrane region" description="Helical" evidence="7">
    <location>
        <begin position="56"/>
        <end position="74"/>
    </location>
</feature>
<dbReference type="GO" id="GO:0005886">
    <property type="term" value="C:plasma membrane"/>
    <property type="evidence" value="ECO:0007669"/>
    <property type="project" value="UniProtKB-SubCell"/>
</dbReference>
<dbReference type="InterPro" id="IPR039421">
    <property type="entry name" value="Type_1_exporter"/>
</dbReference>
<dbReference type="NCBIfam" id="TIGR02857">
    <property type="entry name" value="CydD"/>
    <property type="match status" value="1"/>
</dbReference>
<sequence length="575" mass="62665">MFDRAIFELDGIKPMMAVVVALTVARALAVVGQAVGLAQAIVGVWQGNALEEQAAWIALFFCCFVARQVILAAQDHMLDRYAYRQADSLRESLLQAVFEAGPALVGRRGSAAVVNSAIEGTEHVAAYIALIIPKMTAVGIVPLVLLIAMIPLDLVSAFIALACFPFIILYMIMIGYTAKDDAAKRHGEFERMSNHFIDSLRGIDTLKAFGRSRDHAGRIFAVSERFREATMKTLRIATLSSAVLDTFATLALAAVAIMMGFRLVEGTLSFLPALSVLIMVPEYFRPIREFASDYHASLDGRTSLAAIRETIDEARALRPQNAERDLALSSEALEAPSVTLENVSFDYAGYTALNDISFSVKSPCKVGIIGASGSGKTTLLNLLSGFSDPSSGSIHIGTTTCSTLRNHQWHAHATFIPQDPYLFHASLHDNVAFYQPHATDKDIARALEAVGLDVLARELPQGIDTPIGAGERMLSGGQAQRVALARAFLDSSRTILLFDEPTAHLDVETELELKESTLALMENKLVFFATHRLHWAANMDYIIVMDHGRITWQGPSDKLKNSDAWTRLSAEGGLR</sequence>
<dbReference type="SUPFAM" id="SSF90123">
    <property type="entry name" value="ABC transporter transmembrane region"/>
    <property type="match status" value="1"/>
</dbReference>
<keyword evidence="4" id="KW-0067">ATP-binding</keyword>
<dbReference type="GO" id="GO:0034040">
    <property type="term" value="F:ATPase-coupled lipid transmembrane transporter activity"/>
    <property type="evidence" value="ECO:0007669"/>
    <property type="project" value="TreeGrafter"/>
</dbReference>
<evidence type="ECO:0000256" key="6">
    <source>
        <dbReference type="ARBA" id="ARBA00023136"/>
    </source>
</evidence>
<dbReference type="InterPro" id="IPR003439">
    <property type="entry name" value="ABC_transporter-like_ATP-bd"/>
</dbReference>
<dbReference type="PATRIC" id="fig|742818.3.peg.304"/>
<dbReference type="InterPro" id="IPR017871">
    <property type="entry name" value="ABC_transporter-like_CS"/>
</dbReference>
<evidence type="ECO:0000313" key="10">
    <source>
        <dbReference type="EMBL" id="EJZ84669.1"/>
    </source>
</evidence>
<dbReference type="PANTHER" id="PTHR24221:SF614">
    <property type="entry name" value="GLUTATHIONE_L-CYSTEINE TRANSPORT SYSTEM ATP-BINDING_PERMEASE PROTEIN CYDC"/>
    <property type="match status" value="1"/>
</dbReference>
<dbReference type="CDD" id="cd03228">
    <property type="entry name" value="ABCC_MRP_Like"/>
    <property type="match status" value="1"/>
</dbReference>
<gene>
    <name evidence="10" type="ORF">HMPREF9451_00273</name>
</gene>
<keyword evidence="6 7" id="KW-0472">Membrane</keyword>
<evidence type="ECO:0000313" key="11">
    <source>
        <dbReference type="Proteomes" id="UP000006069"/>
    </source>
</evidence>
<dbReference type="Gene3D" id="1.20.1560.10">
    <property type="entry name" value="ABC transporter type 1, transmembrane domain"/>
    <property type="match status" value="1"/>
</dbReference>
<feature type="transmembrane region" description="Helical" evidence="7">
    <location>
        <begin position="236"/>
        <end position="261"/>
    </location>
</feature>
<comment type="caution">
    <text evidence="10">The sequence shown here is derived from an EMBL/GenBank/DDBJ whole genome shotgun (WGS) entry which is preliminary data.</text>
</comment>
<reference evidence="10 11" key="1">
    <citation type="submission" date="2012-08" db="EMBL/GenBank/DDBJ databases">
        <title>The Genome Sequence of Slackia piriformis YIT 12062.</title>
        <authorList>
            <consortium name="The Broad Institute Genome Sequencing Platform"/>
            <person name="Earl A."/>
            <person name="Ward D."/>
            <person name="Feldgarden M."/>
            <person name="Gevers D."/>
            <person name="Morotomi M."/>
            <person name="Walker B."/>
            <person name="Young S.K."/>
            <person name="Zeng Q."/>
            <person name="Gargeya S."/>
            <person name="Fitzgerald M."/>
            <person name="Haas B."/>
            <person name="Abouelleil A."/>
            <person name="Alvarado L."/>
            <person name="Arachchi H.M."/>
            <person name="Berlin A.M."/>
            <person name="Chapman S.B."/>
            <person name="Goldberg J."/>
            <person name="Griggs A."/>
            <person name="Gujja S."/>
            <person name="Hansen M."/>
            <person name="Howarth C."/>
            <person name="Imamovic A."/>
            <person name="Larimer J."/>
            <person name="McCowen C."/>
            <person name="Montmayeur A."/>
            <person name="Murphy C."/>
            <person name="Neiman D."/>
            <person name="Pearson M."/>
            <person name="Priest M."/>
            <person name="Roberts A."/>
            <person name="Saif S."/>
            <person name="Shea T."/>
            <person name="Sisk P."/>
            <person name="Sykes S."/>
            <person name="Wortman J."/>
            <person name="Nusbaum C."/>
            <person name="Birren B."/>
        </authorList>
    </citation>
    <scope>NUCLEOTIDE SEQUENCE [LARGE SCALE GENOMIC DNA]</scope>
    <source>
        <strain evidence="10 11">YIT 12062</strain>
    </source>
</reference>
<dbReference type="GO" id="GO:0005524">
    <property type="term" value="F:ATP binding"/>
    <property type="evidence" value="ECO:0007669"/>
    <property type="project" value="UniProtKB-KW"/>
</dbReference>
<evidence type="ECO:0000256" key="2">
    <source>
        <dbReference type="ARBA" id="ARBA00022692"/>
    </source>
</evidence>
<dbReference type="InParanoid" id="K0YYF7"/>
<dbReference type="RefSeq" id="WP_009138509.1">
    <property type="nucleotide sequence ID" value="NZ_JH815198.1"/>
</dbReference>
<feature type="transmembrane region" description="Helical" evidence="7">
    <location>
        <begin position="124"/>
        <end position="148"/>
    </location>
</feature>
<dbReference type="SUPFAM" id="SSF52540">
    <property type="entry name" value="P-loop containing nucleoside triphosphate hydrolases"/>
    <property type="match status" value="1"/>
</dbReference>
<dbReference type="PROSITE" id="PS00211">
    <property type="entry name" value="ABC_TRANSPORTER_1"/>
    <property type="match status" value="1"/>
</dbReference>
<feature type="domain" description="ABC transmembrane type-1" evidence="9">
    <location>
        <begin position="17"/>
        <end position="299"/>
    </location>
</feature>
<name>K0YYF7_9ACTN</name>
<evidence type="ECO:0000259" key="9">
    <source>
        <dbReference type="PROSITE" id="PS50929"/>
    </source>
</evidence>
<organism evidence="10 11">
    <name type="scientific">Slackia piriformis YIT 12062</name>
    <dbReference type="NCBI Taxonomy" id="742818"/>
    <lineage>
        <taxon>Bacteria</taxon>
        <taxon>Bacillati</taxon>
        <taxon>Actinomycetota</taxon>
        <taxon>Coriobacteriia</taxon>
        <taxon>Eggerthellales</taxon>
        <taxon>Eggerthellaceae</taxon>
        <taxon>Slackia</taxon>
    </lineage>
</organism>
<evidence type="ECO:0000256" key="4">
    <source>
        <dbReference type="ARBA" id="ARBA00022840"/>
    </source>
</evidence>
<keyword evidence="5 7" id="KW-1133">Transmembrane helix</keyword>
<dbReference type="SMART" id="SM00382">
    <property type="entry name" value="AAA"/>
    <property type="match status" value="1"/>
</dbReference>
<keyword evidence="2 7" id="KW-0812">Transmembrane</keyword>
<evidence type="ECO:0000256" key="5">
    <source>
        <dbReference type="ARBA" id="ARBA00022989"/>
    </source>
</evidence>
<dbReference type="InterPro" id="IPR027417">
    <property type="entry name" value="P-loop_NTPase"/>
</dbReference>
<dbReference type="InterPro" id="IPR036640">
    <property type="entry name" value="ABC1_TM_sf"/>
</dbReference>
<protein>
    <submittedName>
        <fullName evidence="10">Thiol reductant ABC exporter, CydD subunit</fullName>
    </submittedName>
</protein>
<dbReference type="eggNOG" id="COG4988">
    <property type="taxonomic scope" value="Bacteria"/>
</dbReference>
<proteinExistence type="predicted"/>
<dbReference type="CDD" id="cd18584">
    <property type="entry name" value="ABC_6TM_AarD_CydD"/>
    <property type="match status" value="1"/>
</dbReference>
<feature type="domain" description="ABC transporter" evidence="8">
    <location>
        <begin position="338"/>
        <end position="572"/>
    </location>
</feature>
<dbReference type="GO" id="GO:0016887">
    <property type="term" value="F:ATP hydrolysis activity"/>
    <property type="evidence" value="ECO:0007669"/>
    <property type="project" value="InterPro"/>
</dbReference>
<evidence type="ECO:0000256" key="3">
    <source>
        <dbReference type="ARBA" id="ARBA00022741"/>
    </source>
</evidence>
<feature type="transmembrane region" description="Helical" evidence="7">
    <location>
        <begin position="154"/>
        <end position="176"/>
    </location>
</feature>
<dbReference type="InterPro" id="IPR003593">
    <property type="entry name" value="AAA+_ATPase"/>
</dbReference>
<dbReference type="PROSITE" id="PS50929">
    <property type="entry name" value="ABC_TM1F"/>
    <property type="match status" value="1"/>
</dbReference>
<evidence type="ECO:0000256" key="7">
    <source>
        <dbReference type="SAM" id="Phobius"/>
    </source>
</evidence>
<comment type="subcellular location">
    <subcellularLocation>
        <location evidence="1">Cell membrane</location>
        <topology evidence="1">Multi-pass membrane protein</topology>
    </subcellularLocation>
</comment>
<dbReference type="InterPro" id="IPR011527">
    <property type="entry name" value="ABC1_TM_dom"/>
</dbReference>
<dbReference type="Pfam" id="PF00664">
    <property type="entry name" value="ABC_membrane"/>
    <property type="match status" value="1"/>
</dbReference>
<dbReference type="GO" id="GO:0140359">
    <property type="term" value="F:ABC-type transporter activity"/>
    <property type="evidence" value="ECO:0007669"/>
    <property type="project" value="InterPro"/>
</dbReference>
<dbReference type="FunCoup" id="K0YYF7">
    <property type="interactions" value="17"/>
</dbReference>
<dbReference type="PANTHER" id="PTHR24221">
    <property type="entry name" value="ATP-BINDING CASSETTE SUB-FAMILY B"/>
    <property type="match status" value="1"/>
</dbReference>
<dbReference type="AlphaFoldDB" id="K0YYF7"/>
<keyword evidence="11" id="KW-1185">Reference proteome</keyword>